<protein>
    <recommendedName>
        <fullName evidence="3">DUF3553 domain-containing protein</fullName>
    </recommendedName>
</protein>
<dbReference type="KEGG" id="drt:Dret_0821"/>
<dbReference type="AlphaFoldDB" id="C8X115"/>
<evidence type="ECO:0000313" key="1">
    <source>
        <dbReference type="EMBL" id="ACV68112.1"/>
    </source>
</evidence>
<dbReference type="HOGENOM" id="CLU_080084_0_0_7"/>
<dbReference type="eggNOG" id="ENOG5032SAS">
    <property type="taxonomic scope" value="Bacteria"/>
</dbReference>
<proteinExistence type="predicted"/>
<dbReference type="Proteomes" id="UP000001052">
    <property type="component" value="Chromosome"/>
</dbReference>
<accession>C8X115</accession>
<sequence length="290" mass="33369">MQLQKNDHVRHTKVPGWGLGKVLQTSPNGYVDIQFSQAGHKRLKMESAPLQKVSTEQAEEHITSFLLESNQKPPTIPPRLQMCLQTFRRIFPKGFRDQRYQETQRNPRLQDQHRFLGVLSKPQLMRLLHDEAVGELRTRFDTFLAQTPLLFPKEKASARQAIQSQEGCLRFACGVFDVAFSDRDENTAFSDFCTTLESLEADKWAVATIFPFLADPRTNILIRPAACQKTAICSQTRLRYHVELNNQTYTDAQAMARTLFRQLIDLQPRDLLDIQAFISMVPHLLRRATT</sequence>
<gene>
    <name evidence="1" type="ordered locus">Dret_0821</name>
</gene>
<dbReference type="RefSeq" id="WP_015751270.1">
    <property type="nucleotide sequence ID" value="NC_013223.1"/>
</dbReference>
<reference evidence="1 2" key="2">
    <citation type="journal article" date="2010" name="Stand. Genomic Sci.">
        <title>Complete genome sequence of Desulfohalobium retbaense type strain (HR(100)).</title>
        <authorList>
            <person name="Spring S."/>
            <person name="Nolan M."/>
            <person name="Lapidus A."/>
            <person name="Glavina Del Rio T."/>
            <person name="Copeland A."/>
            <person name="Tice H."/>
            <person name="Cheng J.F."/>
            <person name="Lucas S."/>
            <person name="Land M."/>
            <person name="Chen F."/>
            <person name="Bruce D."/>
            <person name="Goodwin L."/>
            <person name="Pitluck S."/>
            <person name="Ivanova N."/>
            <person name="Mavromatis K."/>
            <person name="Mikhailova N."/>
            <person name="Pati A."/>
            <person name="Chen A."/>
            <person name="Palaniappan K."/>
            <person name="Hauser L."/>
            <person name="Chang Y.J."/>
            <person name="Jeffries C.D."/>
            <person name="Munk C."/>
            <person name="Kiss H."/>
            <person name="Chain P."/>
            <person name="Han C."/>
            <person name="Brettin T."/>
            <person name="Detter J.C."/>
            <person name="Schuler E."/>
            <person name="Goker M."/>
            <person name="Rohde M."/>
            <person name="Bristow J."/>
            <person name="Eisen J.A."/>
            <person name="Markowitz V."/>
            <person name="Hugenholtz P."/>
            <person name="Kyrpides N.C."/>
            <person name="Klenk H.P."/>
        </authorList>
    </citation>
    <scope>NUCLEOTIDE SEQUENCE [LARGE SCALE GENOMIC DNA]</scope>
    <source>
        <strain evidence="1 2">DSM 5692</strain>
    </source>
</reference>
<evidence type="ECO:0000313" key="2">
    <source>
        <dbReference type="Proteomes" id="UP000001052"/>
    </source>
</evidence>
<evidence type="ECO:0008006" key="3">
    <source>
        <dbReference type="Google" id="ProtNLM"/>
    </source>
</evidence>
<organism evidence="1 2">
    <name type="scientific">Desulfohalobium retbaense (strain ATCC 49708 / DSM 5692 / JCM 16813 / HR100)</name>
    <dbReference type="NCBI Taxonomy" id="485915"/>
    <lineage>
        <taxon>Bacteria</taxon>
        <taxon>Pseudomonadati</taxon>
        <taxon>Thermodesulfobacteriota</taxon>
        <taxon>Desulfovibrionia</taxon>
        <taxon>Desulfovibrionales</taxon>
        <taxon>Desulfohalobiaceae</taxon>
        <taxon>Desulfohalobium</taxon>
    </lineage>
</organism>
<dbReference type="InterPro" id="IPR021938">
    <property type="entry name" value="DUF3553"/>
</dbReference>
<dbReference type="EMBL" id="CP001734">
    <property type="protein sequence ID" value="ACV68112.1"/>
    <property type="molecule type" value="Genomic_DNA"/>
</dbReference>
<name>C8X115_DESRD</name>
<dbReference type="OrthoDB" id="9781481at2"/>
<keyword evidence="2" id="KW-1185">Reference proteome</keyword>
<dbReference type="Pfam" id="PF12073">
    <property type="entry name" value="DUF3553"/>
    <property type="match status" value="1"/>
</dbReference>
<reference evidence="2" key="1">
    <citation type="submission" date="2009-09" db="EMBL/GenBank/DDBJ databases">
        <title>The complete chromosome of Desulfohalobium retbaense DSM 5692.</title>
        <authorList>
            <consortium name="US DOE Joint Genome Institute (JGI-PGF)"/>
            <person name="Lucas S."/>
            <person name="Copeland A."/>
            <person name="Lapidus A."/>
            <person name="Glavina del Rio T."/>
            <person name="Dalin E."/>
            <person name="Tice H."/>
            <person name="Bruce D."/>
            <person name="Goodwin L."/>
            <person name="Pitluck S."/>
            <person name="Kyrpides N."/>
            <person name="Mavromatis K."/>
            <person name="Ivanova N."/>
            <person name="Mikhailova N."/>
            <person name="Munk A.C."/>
            <person name="Brettin T."/>
            <person name="Detter J.C."/>
            <person name="Han C."/>
            <person name="Tapia R."/>
            <person name="Larimer F."/>
            <person name="Land M."/>
            <person name="Hauser L."/>
            <person name="Markowitz V."/>
            <person name="Cheng J.-F."/>
            <person name="Hugenholtz P."/>
            <person name="Woyke T."/>
            <person name="Wu D."/>
            <person name="Spring S."/>
            <person name="Klenk H.-P."/>
            <person name="Eisen J.A."/>
        </authorList>
    </citation>
    <scope>NUCLEOTIDE SEQUENCE [LARGE SCALE GENOMIC DNA]</scope>
    <source>
        <strain evidence="2">DSM 5692</strain>
    </source>
</reference>